<evidence type="ECO:0000256" key="3">
    <source>
        <dbReference type="ARBA" id="ARBA00022723"/>
    </source>
</evidence>
<dbReference type="InterPro" id="IPR041492">
    <property type="entry name" value="HAD_2"/>
</dbReference>
<dbReference type="InterPro" id="IPR036412">
    <property type="entry name" value="HAD-like_sf"/>
</dbReference>
<keyword evidence="5" id="KW-0119">Carbohydrate metabolism</keyword>
<evidence type="ECO:0000256" key="4">
    <source>
        <dbReference type="ARBA" id="ARBA00022842"/>
    </source>
</evidence>
<accession>A0A4T2GLI5</accession>
<evidence type="ECO:0000313" key="6">
    <source>
        <dbReference type="EMBL" id="TIH99692.1"/>
    </source>
</evidence>
<dbReference type="GO" id="GO:0046872">
    <property type="term" value="F:metal ion binding"/>
    <property type="evidence" value="ECO:0007669"/>
    <property type="project" value="UniProtKB-KW"/>
</dbReference>
<dbReference type="InterPro" id="IPR023198">
    <property type="entry name" value="PGP-like_dom2"/>
</dbReference>
<organism evidence="6 7">
    <name type="scientific">Streptococcus suis</name>
    <dbReference type="NCBI Taxonomy" id="1307"/>
    <lineage>
        <taxon>Bacteria</taxon>
        <taxon>Bacillati</taxon>
        <taxon>Bacillota</taxon>
        <taxon>Bacilli</taxon>
        <taxon>Lactobacillales</taxon>
        <taxon>Streptococcaceae</taxon>
        <taxon>Streptococcus</taxon>
    </lineage>
</organism>
<evidence type="ECO:0000313" key="7">
    <source>
        <dbReference type="Proteomes" id="UP000305165"/>
    </source>
</evidence>
<keyword evidence="4" id="KW-0460">Magnesium</keyword>
<dbReference type="SUPFAM" id="SSF56784">
    <property type="entry name" value="HAD-like"/>
    <property type="match status" value="1"/>
</dbReference>
<dbReference type="InterPro" id="IPR051600">
    <property type="entry name" value="Beta-PGM-like"/>
</dbReference>
<reference evidence="6 7" key="1">
    <citation type="submission" date="2019-04" db="EMBL/GenBank/DDBJ databases">
        <title>Genome analysis of Streptococcus suis strain WUSS424.</title>
        <authorList>
            <person name="Chen H."/>
            <person name="Gao X."/>
            <person name="Wu Z."/>
        </authorList>
    </citation>
    <scope>NUCLEOTIDE SEQUENCE [LARGE SCALE GENOMIC DNA]</scope>
    <source>
        <strain evidence="6 7">WUSS424</strain>
    </source>
</reference>
<dbReference type="PRINTS" id="PR00413">
    <property type="entry name" value="HADHALOGNASE"/>
</dbReference>
<dbReference type="SFLD" id="SFLDG01129">
    <property type="entry name" value="C1.5:_HAD__Beta-PGM__Phosphata"/>
    <property type="match status" value="1"/>
</dbReference>
<dbReference type="InterPro" id="IPR023214">
    <property type="entry name" value="HAD_sf"/>
</dbReference>
<dbReference type="CDD" id="cd07505">
    <property type="entry name" value="HAD_BPGM-like"/>
    <property type="match status" value="1"/>
</dbReference>
<dbReference type="Gene3D" id="1.10.150.240">
    <property type="entry name" value="Putative phosphatase, domain 2"/>
    <property type="match status" value="1"/>
</dbReference>
<dbReference type="Gene3D" id="3.40.50.1000">
    <property type="entry name" value="HAD superfamily/HAD-like"/>
    <property type="match status" value="1"/>
</dbReference>
<dbReference type="Proteomes" id="UP000305165">
    <property type="component" value="Unassembled WGS sequence"/>
</dbReference>
<dbReference type="AlphaFoldDB" id="A0A4T2GLI5"/>
<comment type="cofactor">
    <cofactor evidence="1">
        <name>Mg(2+)</name>
        <dbReference type="ChEBI" id="CHEBI:18420"/>
    </cofactor>
</comment>
<sequence length="213" mass="23853">MKGIIFDMDGVLFDTEPYYYQRRVDFLATKGLSVAHLEPAIFVGGRVHQVWQLILGEQLDQWDVAELEKEYRTYKDQHPVPYDRLVFSDAQAVLHWLTEEGIKLALASNTDRQDIDRALSESGLAPYFTAVFSGMDCKAGKPDPEVYEKAAAALGFSKAELLVIEDSPKGIQAGKAAGLQVWAIEDKQIGLDQSQADRKIESLSQLKECMKRA</sequence>
<dbReference type="SFLD" id="SFLDS00003">
    <property type="entry name" value="Haloacid_Dehalogenase"/>
    <property type="match status" value="1"/>
</dbReference>
<dbReference type="PANTHER" id="PTHR46193:SF18">
    <property type="entry name" value="HEXITOL PHOSPHATASE B"/>
    <property type="match status" value="1"/>
</dbReference>
<dbReference type="OrthoDB" id="9797743at2"/>
<dbReference type="NCBIfam" id="TIGR01509">
    <property type="entry name" value="HAD-SF-IA-v3"/>
    <property type="match status" value="1"/>
</dbReference>
<dbReference type="InterPro" id="IPR006439">
    <property type="entry name" value="HAD-SF_hydro_IA"/>
</dbReference>
<name>A0A4T2GLI5_STRSU</name>
<dbReference type="PANTHER" id="PTHR46193">
    <property type="entry name" value="6-PHOSPHOGLUCONATE PHOSPHATASE"/>
    <property type="match status" value="1"/>
</dbReference>
<keyword evidence="3" id="KW-0479">Metal-binding</keyword>
<proteinExistence type="inferred from homology"/>
<comment type="caution">
    <text evidence="6">The sequence shown here is derived from an EMBL/GenBank/DDBJ whole genome shotgun (WGS) entry which is preliminary data.</text>
</comment>
<dbReference type="Pfam" id="PF13419">
    <property type="entry name" value="HAD_2"/>
    <property type="match status" value="1"/>
</dbReference>
<dbReference type="SFLD" id="SFLDG01135">
    <property type="entry name" value="C1.5.6:_HAD__Beta-PGM__Phospha"/>
    <property type="match status" value="1"/>
</dbReference>
<gene>
    <name evidence="6" type="ORF">FAJ39_05685</name>
</gene>
<protein>
    <submittedName>
        <fullName evidence="6">HAD family phosphatase</fullName>
    </submittedName>
</protein>
<comment type="similarity">
    <text evidence="2">Belongs to the HAD-like hydrolase superfamily. CbbY/CbbZ/Gph/YieH family.</text>
</comment>
<evidence type="ECO:0000256" key="1">
    <source>
        <dbReference type="ARBA" id="ARBA00001946"/>
    </source>
</evidence>
<dbReference type="GO" id="GO:0003824">
    <property type="term" value="F:catalytic activity"/>
    <property type="evidence" value="ECO:0007669"/>
    <property type="project" value="UniProtKB-ARBA"/>
</dbReference>
<evidence type="ECO:0000256" key="2">
    <source>
        <dbReference type="ARBA" id="ARBA00006171"/>
    </source>
</evidence>
<dbReference type="EMBL" id="SSXO01000003">
    <property type="protein sequence ID" value="TIH99692.1"/>
    <property type="molecule type" value="Genomic_DNA"/>
</dbReference>
<evidence type="ECO:0000256" key="5">
    <source>
        <dbReference type="ARBA" id="ARBA00023277"/>
    </source>
</evidence>